<protein>
    <submittedName>
        <fullName evidence="2">General stress protein 26</fullName>
    </submittedName>
</protein>
<gene>
    <name evidence="2" type="ORF">TSACC_21651</name>
</gene>
<evidence type="ECO:0000313" key="3">
    <source>
        <dbReference type="Proteomes" id="UP000076023"/>
    </source>
</evidence>
<dbReference type="Proteomes" id="UP000076023">
    <property type="component" value="Unassembled WGS sequence"/>
</dbReference>
<dbReference type="SUPFAM" id="SSF50475">
    <property type="entry name" value="FMN-binding split barrel"/>
    <property type="match status" value="1"/>
</dbReference>
<dbReference type="InterPro" id="IPR052917">
    <property type="entry name" value="Stress-Dev_Protein"/>
</dbReference>
<organism evidence="2 3">
    <name type="scientific">Terrimicrobium sacchariphilum</name>
    <dbReference type="NCBI Taxonomy" id="690879"/>
    <lineage>
        <taxon>Bacteria</taxon>
        <taxon>Pseudomonadati</taxon>
        <taxon>Verrucomicrobiota</taxon>
        <taxon>Terrimicrobiia</taxon>
        <taxon>Terrimicrobiales</taxon>
        <taxon>Terrimicrobiaceae</taxon>
        <taxon>Terrimicrobium</taxon>
    </lineage>
</organism>
<dbReference type="InterPro" id="IPR012349">
    <property type="entry name" value="Split_barrel_FMN-bd"/>
</dbReference>
<dbReference type="AlphaFoldDB" id="A0A146G647"/>
<proteinExistence type="predicted"/>
<reference evidence="3" key="1">
    <citation type="journal article" date="2017" name="Genome Announc.">
        <title>Draft Genome Sequence of Terrimicrobium sacchariphilum NM-5T, a Facultative Anaerobic Soil Bacterium of the Class Spartobacteria.</title>
        <authorList>
            <person name="Qiu Y.L."/>
            <person name="Tourlousse D.M."/>
            <person name="Matsuura N."/>
            <person name="Ohashi A."/>
            <person name="Sekiguchi Y."/>
        </authorList>
    </citation>
    <scope>NUCLEOTIDE SEQUENCE [LARGE SCALE GENOMIC DNA]</scope>
    <source>
        <strain evidence="3">NM-5</strain>
    </source>
</reference>
<dbReference type="RefSeq" id="WP_075078997.1">
    <property type="nucleotide sequence ID" value="NZ_BDCO01000002.1"/>
</dbReference>
<dbReference type="PANTHER" id="PTHR34818">
    <property type="entry name" value="PROTEIN BLI-3"/>
    <property type="match status" value="1"/>
</dbReference>
<sequence>MKDPIYPLSTWKPEKEGNFNIEDSDDVLGIARQLIDGNHPGILTTVDEHGVPRARWMATTSFENFPEIYTLTAPKSRKLRHIEKNPYVNWMFSSSDLSLILNLTGKADVVVDTTLIKKIWRSIEDKTHAYFLNNFTERPGVTVVRTVVEYIECCIPQSSLRWQVSVKDLAQQEA</sequence>
<evidence type="ECO:0000259" key="1">
    <source>
        <dbReference type="Pfam" id="PF01243"/>
    </source>
</evidence>
<accession>A0A146G647</accession>
<dbReference type="EMBL" id="BDCO01000002">
    <property type="protein sequence ID" value="GAT33239.1"/>
    <property type="molecule type" value="Genomic_DNA"/>
</dbReference>
<comment type="caution">
    <text evidence="2">The sequence shown here is derived from an EMBL/GenBank/DDBJ whole genome shotgun (WGS) entry which is preliminary data.</text>
</comment>
<dbReference type="Gene3D" id="2.30.110.10">
    <property type="entry name" value="Electron Transport, Fmn-binding Protein, Chain A"/>
    <property type="match status" value="1"/>
</dbReference>
<feature type="domain" description="Pyridoxamine 5'-phosphate oxidase N-terminal" evidence="1">
    <location>
        <begin position="32"/>
        <end position="151"/>
    </location>
</feature>
<dbReference type="InParanoid" id="A0A146G647"/>
<dbReference type="PANTHER" id="PTHR34818:SF1">
    <property type="entry name" value="PROTEIN BLI-3"/>
    <property type="match status" value="1"/>
</dbReference>
<name>A0A146G647_TERSA</name>
<dbReference type="Pfam" id="PF01243">
    <property type="entry name" value="PNPOx_N"/>
    <property type="match status" value="1"/>
</dbReference>
<dbReference type="STRING" id="690879.TSACC_21651"/>
<keyword evidence="3" id="KW-1185">Reference proteome</keyword>
<dbReference type="OrthoDB" id="188723at2"/>
<dbReference type="InterPro" id="IPR011576">
    <property type="entry name" value="Pyridox_Oxase_N"/>
</dbReference>
<evidence type="ECO:0000313" key="2">
    <source>
        <dbReference type="EMBL" id="GAT33239.1"/>
    </source>
</evidence>